<sequence>MFASFAQCELKCLGLGLARFSNIDDNLKHYKFLYITIFQISTINLASINHIRPMIFQR</sequence>
<organism evidence="1 2">
    <name type="scientific">Kingdonia uniflora</name>
    <dbReference type="NCBI Taxonomy" id="39325"/>
    <lineage>
        <taxon>Eukaryota</taxon>
        <taxon>Viridiplantae</taxon>
        <taxon>Streptophyta</taxon>
        <taxon>Embryophyta</taxon>
        <taxon>Tracheophyta</taxon>
        <taxon>Spermatophyta</taxon>
        <taxon>Magnoliopsida</taxon>
        <taxon>Ranunculales</taxon>
        <taxon>Circaeasteraceae</taxon>
        <taxon>Kingdonia</taxon>
    </lineage>
</organism>
<dbReference type="EMBL" id="JACGCM010000140">
    <property type="protein sequence ID" value="KAF6175927.1"/>
    <property type="molecule type" value="Genomic_DNA"/>
</dbReference>
<accession>A0A7J7P919</accession>
<dbReference type="AlphaFoldDB" id="A0A7J7P919"/>
<protein>
    <submittedName>
        <fullName evidence="1">Uncharacterized protein</fullName>
    </submittedName>
</protein>
<dbReference type="Proteomes" id="UP000541444">
    <property type="component" value="Unassembled WGS sequence"/>
</dbReference>
<name>A0A7J7P919_9MAGN</name>
<gene>
    <name evidence="1" type="ORF">GIB67_003415</name>
</gene>
<keyword evidence="2" id="KW-1185">Reference proteome</keyword>
<reference evidence="1 2" key="1">
    <citation type="journal article" date="2020" name="IScience">
        <title>Genome Sequencing of the Endangered Kingdonia uniflora (Circaeasteraceae, Ranunculales) Reveals Potential Mechanisms of Evolutionary Specialization.</title>
        <authorList>
            <person name="Sun Y."/>
            <person name="Deng T."/>
            <person name="Zhang A."/>
            <person name="Moore M.J."/>
            <person name="Landis J.B."/>
            <person name="Lin N."/>
            <person name="Zhang H."/>
            <person name="Zhang X."/>
            <person name="Huang J."/>
            <person name="Zhang X."/>
            <person name="Sun H."/>
            <person name="Wang H."/>
        </authorList>
    </citation>
    <scope>NUCLEOTIDE SEQUENCE [LARGE SCALE GENOMIC DNA]</scope>
    <source>
        <strain evidence="1">TB1705</strain>
        <tissue evidence="1">Leaf</tissue>
    </source>
</reference>
<comment type="caution">
    <text evidence="1">The sequence shown here is derived from an EMBL/GenBank/DDBJ whole genome shotgun (WGS) entry which is preliminary data.</text>
</comment>
<evidence type="ECO:0000313" key="1">
    <source>
        <dbReference type="EMBL" id="KAF6175927.1"/>
    </source>
</evidence>
<proteinExistence type="predicted"/>
<evidence type="ECO:0000313" key="2">
    <source>
        <dbReference type="Proteomes" id="UP000541444"/>
    </source>
</evidence>